<dbReference type="Proteomes" id="UP000566819">
    <property type="component" value="Unassembled WGS sequence"/>
</dbReference>
<evidence type="ECO:0000313" key="2">
    <source>
        <dbReference type="Proteomes" id="UP000566819"/>
    </source>
</evidence>
<protein>
    <submittedName>
        <fullName evidence="1">Uncharacterized protein</fullName>
    </submittedName>
</protein>
<dbReference type="OrthoDB" id="5150140at2759"/>
<accession>A0A8H4RA07</accession>
<sequence>MDLELFIPPCIHSPCHYLHPPPPTKPLRIQIQGPLESIQKLLPKTSWDKIVRFPQPGGLELASLTHRALYGEEGSIPAVRDEYLAWAMEGRRPLDYIDYYGVTFDHLVPADDPNPEVLAISIIEVDNDGGAFANKVLSFAIDPAEYTGKKVLAVPRCCQVKKGTQDRQRCNAEVAERDKEIQSCVYASSITPRMLRPLIVSNFLPP</sequence>
<evidence type="ECO:0000313" key="1">
    <source>
        <dbReference type="EMBL" id="KAF4625688.1"/>
    </source>
</evidence>
<proteinExistence type="predicted"/>
<reference evidence="1 2" key="1">
    <citation type="submission" date="2020-03" db="EMBL/GenBank/DDBJ databases">
        <title>Draft Genome Sequence of Cudoniella acicularis.</title>
        <authorList>
            <person name="Buettner E."/>
            <person name="Kellner H."/>
        </authorList>
    </citation>
    <scope>NUCLEOTIDE SEQUENCE [LARGE SCALE GENOMIC DNA]</scope>
    <source>
        <strain evidence="1 2">DSM 108380</strain>
    </source>
</reference>
<organism evidence="1 2">
    <name type="scientific">Cudoniella acicularis</name>
    <dbReference type="NCBI Taxonomy" id="354080"/>
    <lineage>
        <taxon>Eukaryota</taxon>
        <taxon>Fungi</taxon>
        <taxon>Dikarya</taxon>
        <taxon>Ascomycota</taxon>
        <taxon>Pezizomycotina</taxon>
        <taxon>Leotiomycetes</taxon>
        <taxon>Helotiales</taxon>
        <taxon>Tricladiaceae</taxon>
        <taxon>Cudoniella</taxon>
    </lineage>
</organism>
<dbReference type="EMBL" id="JAAMPI010001318">
    <property type="protein sequence ID" value="KAF4625688.1"/>
    <property type="molecule type" value="Genomic_DNA"/>
</dbReference>
<comment type="caution">
    <text evidence="1">The sequence shown here is derived from an EMBL/GenBank/DDBJ whole genome shotgun (WGS) entry which is preliminary data.</text>
</comment>
<keyword evidence="2" id="KW-1185">Reference proteome</keyword>
<name>A0A8H4RA07_9HELO</name>
<gene>
    <name evidence="1" type="ORF">G7Y89_g12478</name>
</gene>
<dbReference type="AlphaFoldDB" id="A0A8H4RA07"/>